<keyword evidence="5" id="KW-1185">Reference proteome</keyword>
<comment type="caution">
    <text evidence="4">The sequence shown here is derived from an EMBL/GenBank/DDBJ whole genome shotgun (WGS) entry which is preliminary data.</text>
</comment>
<dbReference type="InterPro" id="IPR013088">
    <property type="entry name" value="Znf_NHR/GATA"/>
</dbReference>
<feature type="domain" description="GATA-type" evidence="3">
    <location>
        <begin position="618"/>
        <end position="656"/>
    </location>
</feature>
<sequence>MSVPLNDLSMPILGNSSFSSNHGSYVSSAGSEGHLQAVKSNVSPGTTVMLPQSTTATFDLHGHSHSSPASRNYSYFSSPIPSSSKFSLNTGKLGLARDSATVFDQTDKDLLISKFTGPSQFLNGMPFRKSNTAPASPNHFNGNNYISALTPSTSPPMDRKSLTAKTSLFYSAEKLNTSTVPNLLRSSTFQESLDRVDANVPITQPHHVYPLNRVALPSLRHLQLLPDPSVQENSKLYADTARVDGRWRQNLVHWCKEKSYEDYVKIQEEVSKVKTQFPISQLRNSIGSSESVGVKSGIPSILNPKDQFEKLSNSPWTYEAPVTPPMSPSSTKKARRQNSNENMKVNNPIINQTPKTPGDDLKEFTPIISEKLIQTVRTKQYENYNNGSSPSGHKKTNSFKALQIKRLLDNRDVLSINSRAGNRISKPGSLKSTTFISDAATQLAYKLDKATSNSTSPSSTRSSSPKRRDTSPTRFTTFVEPSTPKEYKRQQQAHSSRSRSRSPSRPITPNQNIIHRDSFSYQPQQGYNANSTSVFSTPALKYGQNVSESPNLALLGAAAAKSSISTNTSPKHYYNSKKIAGGSSSPKKKSSNAAFATIPPRSNSNKSRSGSGSPKNSSYNLRKCVSCSSSDSPCWRPSWSGKKTEQLCNSCGLRYKKTRTRCLNDTCRKIPTKGELNIMKSHGVEKEFVPSMNCEIEGYRCLFCNHITETK</sequence>
<protein>
    <submittedName>
        <fullName evidence="4">Transcriptional regulatory protein ASH1</fullName>
    </submittedName>
</protein>
<dbReference type="EMBL" id="JBEVYD010000011">
    <property type="protein sequence ID" value="KAL3229553.1"/>
    <property type="molecule type" value="Genomic_DNA"/>
</dbReference>
<dbReference type="SMART" id="SM00401">
    <property type="entry name" value="ZnF_GATA"/>
    <property type="match status" value="1"/>
</dbReference>
<keyword evidence="1" id="KW-0862">Zinc</keyword>
<feature type="region of interest" description="Disordered" evidence="2">
    <location>
        <begin position="565"/>
        <end position="620"/>
    </location>
</feature>
<dbReference type="InterPro" id="IPR000679">
    <property type="entry name" value="Znf_GATA"/>
</dbReference>
<gene>
    <name evidence="4" type="ORF">RNJ44_01689</name>
</gene>
<feature type="compositionally biased region" description="Polar residues" evidence="2">
    <location>
        <begin position="337"/>
        <end position="355"/>
    </location>
</feature>
<reference evidence="4 5" key="1">
    <citation type="submission" date="2024-05" db="EMBL/GenBank/DDBJ databases">
        <title>Long read based assembly of the Candida bracarensis genome reveals expanded adhesin content.</title>
        <authorList>
            <person name="Marcet-Houben M."/>
            <person name="Ksiezopolska E."/>
            <person name="Gabaldon T."/>
        </authorList>
    </citation>
    <scope>NUCLEOTIDE SEQUENCE [LARGE SCALE GENOMIC DNA]</scope>
    <source>
        <strain evidence="4 5">CBM6</strain>
    </source>
</reference>
<keyword evidence="1" id="KW-0863">Zinc-finger</keyword>
<organism evidence="4 5">
    <name type="scientific">Nakaseomyces bracarensis</name>
    <dbReference type="NCBI Taxonomy" id="273131"/>
    <lineage>
        <taxon>Eukaryota</taxon>
        <taxon>Fungi</taxon>
        <taxon>Dikarya</taxon>
        <taxon>Ascomycota</taxon>
        <taxon>Saccharomycotina</taxon>
        <taxon>Saccharomycetes</taxon>
        <taxon>Saccharomycetales</taxon>
        <taxon>Saccharomycetaceae</taxon>
        <taxon>Nakaseomyces</taxon>
    </lineage>
</organism>
<feature type="compositionally biased region" description="Low complexity" evidence="2">
    <location>
        <begin position="599"/>
        <end position="618"/>
    </location>
</feature>
<evidence type="ECO:0000256" key="1">
    <source>
        <dbReference type="PROSITE-ProRule" id="PRU00094"/>
    </source>
</evidence>
<dbReference type="PROSITE" id="PS50114">
    <property type="entry name" value="GATA_ZN_FINGER_2"/>
    <property type="match status" value="1"/>
</dbReference>
<dbReference type="PROSITE" id="PS00344">
    <property type="entry name" value="GATA_ZN_FINGER_1"/>
    <property type="match status" value="1"/>
</dbReference>
<dbReference type="Gene3D" id="3.30.50.10">
    <property type="entry name" value="Erythroid Transcription Factor GATA-1, subunit A"/>
    <property type="match status" value="1"/>
</dbReference>
<feature type="region of interest" description="Disordered" evidence="2">
    <location>
        <begin position="448"/>
        <end position="511"/>
    </location>
</feature>
<accession>A0ABR4NNH5</accession>
<dbReference type="CDD" id="cd00202">
    <property type="entry name" value="ZnF_GATA"/>
    <property type="match status" value="1"/>
</dbReference>
<evidence type="ECO:0000259" key="3">
    <source>
        <dbReference type="PROSITE" id="PS50114"/>
    </source>
</evidence>
<name>A0ABR4NNH5_9SACH</name>
<dbReference type="SUPFAM" id="SSF57716">
    <property type="entry name" value="Glucocorticoid receptor-like (DNA-binding domain)"/>
    <property type="match status" value="1"/>
</dbReference>
<proteinExistence type="predicted"/>
<evidence type="ECO:0000313" key="4">
    <source>
        <dbReference type="EMBL" id="KAL3229553.1"/>
    </source>
</evidence>
<dbReference type="Proteomes" id="UP001623330">
    <property type="component" value="Unassembled WGS sequence"/>
</dbReference>
<keyword evidence="1" id="KW-0479">Metal-binding</keyword>
<dbReference type="Pfam" id="PF00320">
    <property type="entry name" value="GATA"/>
    <property type="match status" value="1"/>
</dbReference>
<feature type="compositionally biased region" description="Low complexity" evidence="2">
    <location>
        <begin position="451"/>
        <end position="463"/>
    </location>
</feature>
<evidence type="ECO:0000313" key="5">
    <source>
        <dbReference type="Proteomes" id="UP001623330"/>
    </source>
</evidence>
<feature type="compositionally biased region" description="Low complexity" evidence="2">
    <location>
        <begin position="576"/>
        <end position="585"/>
    </location>
</feature>
<feature type="region of interest" description="Disordered" evidence="2">
    <location>
        <begin position="315"/>
        <end position="360"/>
    </location>
</feature>
<evidence type="ECO:0000256" key="2">
    <source>
        <dbReference type="SAM" id="MobiDB-lite"/>
    </source>
</evidence>